<gene>
    <name evidence="2" type="ORF">Y10_08200</name>
</gene>
<reference evidence="2" key="1">
    <citation type="submission" date="2022-07" db="EMBL/GenBank/DDBJ databases">
        <title>Taxonomy of Novel Oxalotrophic and Methylotrophic Bacteria.</title>
        <authorList>
            <person name="Sahin N."/>
            <person name="Tani A."/>
        </authorList>
    </citation>
    <scope>NUCLEOTIDE SEQUENCE</scope>
    <source>
        <strain evidence="2">Y10</strain>
    </source>
</reference>
<dbReference type="InterPro" id="IPR025164">
    <property type="entry name" value="Toastrack_DUF4097"/>
</dbReference>
<evidence type="ECO:0000313" key="2">
    <source>
        <dbReference type="EMBL" id="GLB48452.1"/>
    </source>
</evidence>
<proteinExistence type="predicted"/>
<protein>
    <recommendedName>
        <fullName evidence="1">DUF4097 domain-containing protein</fullName>
    </recommendedName>
</protein>
<accession>A0ABQ5MGE5</accession>
<evidence type="ECO:0000313" key="3">
    <source>
        <dbReference type="Proteomes" id="UP001143543"/>
    </source>
</evidence>
<dbReference type="EMBL" id="BRVO01000001">
    <property type="protein sequence ID" value="GLB48452.1"/>
    <property type="molecule type" value="Genomic_DNA"/>
</dbReference>
<keyword evidence="3" id="KW-1185">Reference proteome</keyword>
<name>A0ABQ5MGE5_9FLAO</name>
<comment type="caution">
    <text evidence="2">The sequence shown here is derived from an EMBL/GenBank/DDBJ whole genome shotgun (WGS) entry which is preliminary data.</text>
</comment>
<feature type="domain" description="DUF4097" evidence="1">
    <location>
        <begin position="127"/>
        <end position="222"/>
    </location>
</feature>
<sequence length="257" mass="28181">MDIVMKHVSFLLIFLMFGFGIYAQEQTQRLDAHKIKWVKIKSKSKITVVGYDKDEIQIKIDAYNLPPEKAKGLKQYGYKQANTDVGFYMTKDGETMYLESIRNVGKGEATIFVPKNMSLVIDELGMYDISVENVEGEIEVSSSLAGAVSIHGVSGPLTINTSTGDVTVDFKSLKQSTPLSISSLAGEVEVKLPVKTKADVKVTSSMGELYTNFDLEVENEKDVKVGMAGIALKGKINKGGVLINLHSGTGNIYLRKK</sequence>
<evidence type="ECO:0000259" key="1">
    <source>
        <dbReference type="Pfam" id="PF13349"/>
    </source>
</evidence>
<dbReference type="Pfam" id="PF13349">
    <property type="entry name" value="DUF4097"/>
    <property type="match status" value="1"/>
</dbReference>
<organism evidence="2 3">
    <name type="scientific">Neptunitalea lumnitzerae</name>
    <dbReference type="NCBI Taxonomy" id="2965509"/>
    <lineage>
        <taxon>Bacteria</taxon>
        <taxon>Pseudomonadati</taxon>
        <taxon>Bacteroidota</taxon>
        <taxon>Flavobacteriia</taxon>
        <taxon>Flavobacteriales</taxon>
        <taxon>Flavobacteriaceae</taxon>
        <taxon>Neptunitalea</taxon>
    </lineage>
</organism>
<dbReference type="Proteomes" id="UP001143543">
    <property type="component" value="Unassembled WGS sequence"/>
</dbReference>